<evidence type="ECO:0000313" key="1">
    <source>
        <dbReference type="EMBL" id="KAK4170762.1"/>
    </source>
</evidence>
<accession>A0AAN6VZ44</accession>
<protein>
    <submittedName>
        <fullName evidence="1">Uncharacterized protein</fullName>
    </submittedName>
</protein>
<name>A0AAN6VZ44_9PEZI</name>
<organism evidence="1 2">
    <name type="scientific">Triangularia setosa</name>
    <dbReference type="NCBI Taxonomy" id="2587417"/>
    <lineage>
        <taxon>Eukaryota</taxon>
        <taxon>Fungi</taxon>
        <taxon>Dikarya</taxon>
        <taxon>Ascomycota</taxon>
        <taxon>Pezizomycotina</taxon>
        <taxon>Sordariomycetes</taxon>
        <taxon>Sordariomycetidae</taxon>
        <taxon>Sordariales</taxon>
        <taxon>Podosporaceae</taxon>
        <taxon>Triangularia</taxon>
    </lineage>
</organism>
<proteinExistence type="predicted"/>
<comment type="caution">
    <text evidence="1">The sequence shown here is derived from an EMBL/GenBank/DDBJ whole genome shotgun (WGS) entry which is preliminary data.</text>
</comment>
<keyword evidence="2" id="KW-1185">Reference proteome</keyword>
<dbReference type="Proteomes" id="UP001302321">
    <property type="component" value="Unassembled WGS sequence"/>
</dbReference>
<reference evidence="1" key="2">
    <citation type="submission" date="2023-05" db="EMBL/GenBank/DDBJ databases">
        <authorList>
            <consortium name="Lawrence Berkeley National Laboratory"/>
            <person name="Steindorff A."/>
            <person name="Hensen N."/>
            <person name="Bonometti L."/>
            <person name="Westerberg I."/>
            <person name="Brannstrom I.O."/>
            <person name="Guillou S."/>
            <person name="Cros-Aarteil S."/>
            <person name="Calhoun S."/>
            <person name="Haridas S."/>
            <person name="Kuo A."/>
            <person name="Mondo S."/>
            <person name="Pangilinan J."/>
            <person name="Riley R."/>
            <person name="Labutti K."/>
            <person name="Andreopoulos B."/>
            <person name="Lipzen A."/>
            <person name="Chen C."/>
            <person name="Yanf M."/>
            <person name="Daum C."/>
            <person name="Ng V."/>
            <person name="Clum A."/>
            <person name="Ohm R."/>
            <person name="Martin F."/>
            <person name="Silar P."/>
            <person name="Natvig D."/>
            <person name="Lalanne C."/>
            <person name="Gautier V."/>
            <person name="Ament-Velasquez S.L."/>
            <person name="Kruys A."/>
            <person name="Hutchinson M.I."/>
            <person name="Powell A.J."/>
            <person name="Barry K."/>
            <person name="Miller A.N."/>
            <person name="Grigoriev I.V."/>
            <person name="Debuchy R."/>
            <person name="Gladieux P."/>
            <person name="Thoren M.H."/>
            <person name="Johannesson H."/>
        </authorList>
    </citation>
    <scope>NUCLEOTIDE SEQUENCE</scope>
    <source>
        <strain evidence="1">CBS 892.96</strain>
    </source>
</reference>
<reference evidence="1" key="1">
    <citation type="journal article" date="2023" name="Mol. Phylogenet. Evol.">
        <title>Genome-scale phylogeny and comparative genomics of the fungal order Sordariales.</title>
        <authorList>
            <person name="Hensen N."/>
            <person name="Bonometti L."/>
            <person name="Westerberg I."/>
            <person name="Brannstrom I.O."/>
            <person name="Guillou S."/>
            <person name="Cros-Aarteil S."/>
            <person name="Calhoun S."/>
            <person name="Haridas S."/>
            <person name="Kuo A."/>
            <person name="Mondo S."/>
            <person name="Pangilinan J."/>
            <person name="Riley R."/>
            <person name="LaButti K."/>
            <person name="Andreopoulos B."/>
            <person name="Lipzen A."/>
            <person name="Chen C."/>
            <person name="Yan M."/>
            <person name="Daum C."/>
            <person name="Ng V."/>
            <person name="Clum A."/>
            <person name="Steindorff A."/>
            <person name="Ohm R.A."/>
            <person name="Martin F."/>
            <person name="Silar P."/>
            <person name="Natvig D.O."/>
            <person name="Lalanne C."/>
            <person name="Gautier V."/>
            <person name="Ament-Velasquez S.L."/>
            <person name="Kruys A."/>
            <person name="Hutchinson M.I."/>
            <person name="Powell A.J."/>
            <person name="Barry K."/>
            <person name="Miller A.N."/>
            <person name="Grigoriev I.V."/>
            <person name="Debuchy R."/>
            <person name="Gladieux P."/>
            <person name="Hiltunen Thoren M."/>
            <person name="Johannesson H."/>
        </authorList>
    </citation>
    <scope>NUCLEOTIDE SEQUENCE</scope>
    <source>
        <strain evidence="1">CBS 892.96</strain>
    </source>
</reference>
<evidence type="ECO:0000313" key="2">
    <source>
        <dbReference type="Proteomes" id="UP001302321"/>
    </source>
</evidence>
<dbReference type="EMBL" id="MU866782">
    <property type="protein sequence ID" value="KAK4170762.1"/>
    <property type="molecule type" value="Genomic_DNA"/>
</dbReference>
<sequence length="63" mass="7247">HNDQWQALVALYRTLLHKHHDFFLASQQPSASPALKDWLPNCRYSPGVINSLRNNCSRLTMNA</sequence>
<dbReference type="AlphaFoldDB" id="A0AAN6VZ44"/>
<gene>
    <name evidence="1" type="ORF">QBC36DRAFT_200754</name>
</gene>
<feature type="non-terminal residue" evidence="1">
    <location>
        <position position="1"/>
    </location>
</feature>